<keyword evidence="2" id="KW-0808">Transferase</keyword>
<protein>
    <submittedName>
        <fullName evidence="2">Acetyltransferase, GNAT family</fullName>
    </submittedName>
</protein>
<dbReference type="Gene3D" id="3.40.630.30">
    <property type="match status" value="1"/>
</dbReference>
<evidence type="ECO:0000313" key="2">
    <source>
        <dbReference type="EMBL" id="EER74291.1"/>
    </source>
</evidence>
<comment type="caution">
    <text evidence="2">The sequence shown here is derived from an EMBL/GenBank/DDBJ whole genome shotgun (WGS) entry which is preliminary data.</text>
</comment>
<dbReference type="InterPro" id="IPR051908">
    <property type="entry name" value="Ribosomal_N-acetyltransferase"/>
</dbReference>
<organism evidence="2 3">
    <name type="scientific">Weissella paramesenteroides ATCC 33313</name>
    <dbReference type="NCBI Taxonomy" id="585506"/>
    <lineage>
        <taxon>Bacteria</taxon>
        <taxon>Bacillati</taxon>
        <taxon>Bacillota</taxon>
        <taxon>Bacilli</taxon>
        <taxon>Lactobacillales</taxon>
        <taxon>Lactobacillaceae</taxon>
        <taxon>Weissella</taxon>
    </lineage>
</organism>
<keyword evidence="3" id="KW-1185">Reference proteome</keyword>
<dbReference type="InterPro" id="IPR000182">
    <property type="entry name" value="GNAT_dom"/>
</dbReference>
<dbReference type="PROSITE" id="PS51186">
    <property type="entry name" value="GNAT"/>
    <property type="match status" value="1"/>
</dbReference>
<dbReference type="STRING" id="585506.HMPREF0877_1500"/>
<dbReference type="Pfam" id="PF13302">
    <property type="entry name" value="Acetyltransf_3"/>
    <property type="match status" value="1"/>
</dbReference>
<dbReference type="PANTHER" id="PTHR43441:SF12">
    <property type="entry name" value="RIBOSOMAL N-ACETYLTRANSFERASE YDAF-RELATED"/>
    <property type="match status" value="1"/>
</dbReference>
<dbReference type="GO" id="GO:1990189">
    <property type="term" value="F:protein N-terminal-serine acetyltransferase activity"/>
    <property type="evidence" value="ECO:0007669"/>
    <property type="project" value="TreeGrafter"/>
</dbReference>
<dbReference type="HOGENOM" id="CLU_013985_3_0_9"/>
<evidence type="ECO:0000313" key="3">
    <source>
        <dbReference type="Proteomes" id="UP000004528"/>
    </source>
</evidence>
<evidence type="ECO:0000259" key="1">
    <source>
        <dbReference type="PROSITE" id="PS51186"/>
    </source>
</evidence>
<accession>C5RC04</accession>
<dbReference type="EMBL" id="ACKU01000029">
    <property type="protein sequence ID" value="EER74291.1"/>
    <property type="molecule type" value="Genomic_DNA"/>
</dbReference>
<dbReference type="GO" id="GO:0008999">
    <property type="term" value="F:protein-N-terminal-alanine acetyltransferase activity"/>
    <property type="evidence" value="ECO:0007669"/>
    <property type="project" value="TreeGrafter"/>
</dbReference>
<proteinExistence type="predicted"/>
<dbReference type="eggNOG" id="COG1670">
    <property type="taxonomic scope" value="Bacteria"/>
</dbReference>
<dbReference type="InterPro" id="IPR016181">
    <property type="entry name" value="Acyl_CoA_acyltransferase"/>
</dbReference>
<dbReference type="SUPFAM" id="SSF55729">
    <property type="entry name" value="Acyl-CoA N-acyltransferases (Nat)"/>
    <property type="match status" value="1"/>
</dbReference>
<name>C5RC04_WEIPA</name>
<sequence>MLIVSLIIYKKFLWRNKMFTYQIDDEVSLALPRPKIDAEAMFQLIDESRKELEMWLPWVSYTKAVADEEKFLYEVMKHFGTGYSLNLIILYKNHPAGMISFNRFREMDQSAEIGYWLGTKFIGKGIMHRAVAGMCQIGFNDYKINKIEIHAAIDNARSNHVAQKAGFHLDGSIRDNELLSDGFHDGNIWTVLKDEWENRR</sequence>
<dbReference type="GO" id="GO:0005737">
    <property type="term" value="C:cytoplasm"/>
    <property type="evidence" value="ECO:0007669"/>
    <property type="project" value="TreeGrafter"/>
</dbReference>
<dbReference type="PANTHER" id="PTHR43441">
    <property type="entry name" value="RIBOSOMAL-PROTEIN-SERINE ACETYLTRANSFERASE"/>
    <property type="match status" value="1"/>
</dbReference>
<reference evidence="2 3" key="1">
    <citation type="submission" date="2009-04" db="EMBL/GenBank/DDBJ databases">
        <authorList>
            <person name="Qin X."/>
            <person name="Bachman B."/>
            <person name="Battles P."/>
            <person name="Bell A."/>
            <person name="Bess C."/>
            <person name="Bickham C."/>
            <person name="Chaboub L."/>
            <person name="Chen D."/>
            <person name="Coyle M."/>
            <person name="Deiros D.R."/>
            <person name="Dinh H."/>
            <person name="Forbes L."/>
            <person name="Fowler G."/>
            <person name="Francisco L."/>
            <person name="Fu Q."/>
            <person name="Gubbala S."/>
            <person name="Hale W."/>
            <person name="Han Y."/>
            <person name="Hemphill L."/>
            <person name="Highlander S.K."/>
            <person name="Hirani K."/>
            <person name="Hogues M."/>
            <person name="Jackson L."/>
            <person name="Jakkamsetti A."/>
            <person name="Javaid M."/>
            <person name="Jiang H."/>
            <person name="Korchina V."/>
            <person name="Kovar C."/>
            <person name="Lara F."/>
            <person name="Lee S."/>
            <person name="Mata R."/>
            <person name="Mathew T."/>
            <person name="Moen C."/>
            <person name="Morales K."/>
            <person name="Munidasa M."/>
            <person name="Nazareth L."/>
            <person name="Ngo R."/>
            <person name="Nguyen L."/>
            <person name="Okwuonu G."/>
            <person name="Ongeri F."/>
            <person name="Patil S."/>
            <person name="Petrosino J."/>
            <person name="Pham C."/>
            <person name="Pham P."/>
            <person name="Pu L.-L."/>
            <person name="Puazo M."/>
            <person name="Raj R."/>
            <person name="Reid J."/>
            <person name="Rouhana J."/>
            <person name="Saada N."/>
            <person name="Shang Y."/>
            <person name="Simmons D."/>
            <person name="Thornton R."/>
            <person name="Warren J."/>
            <person name="Weissenberger G."/>
            <person name="Zhang J."/>
            <person name="Zhang L."/>
            <person name="Zhou C."/>
            <person name="Zhu D."/>
            <person name="Muzny D."/>
            <person name="Worley K."/>
            <person name="Gibbs R."/>
        </authorList>
    </citation>
    <scope>NUCLEOTIDE SEQUENCE [LARGE SCALE GENOMIC DNA]</scope>
    <source>
        <strain evidence="2 3">ATCC 33313</strain>
    </source>
</reference>
<feature type="domain" description="N-acetyltransferase" evidence="1">
    <location>
        <begin position="27"/>
        <end position="195"/>
    </location>
</feature>
<dbReference type="Proteomes" id="UP000004528">
    <property type="component" value="Unassembled WGS sequence"/>
</dbReference>
<dbReference type="AlphaFoldDB" id="C5RC04"/>
<gene>
    <name evidence="2" type="ORF">HMPREF0877_1500</name>
</gene>